<evidence type="ECO:0000313" key="8">
    <source>
        <dbReference type="EMBL" id="OYD08835.1"/>
    </source>
</evidence>
<comment type="caution">
    <text evidence="8">The sequence shown here is derived from an EMBL/GenBank/DDBJ whole genome shotgun (WGS) entry which is preliminary data.</text>
</comment>
<evidence type="ECO:0000259" key="7">
    <source>
        <dbReference type="Pfam" id="PF03717"/>
    </source>
</evidence>
<evidence type="ECO:0000256" key="2">
    <source>
        <dbReference type="ARBA" id="ARBA00007171"/>
    </source>
</evidence>
<dbReference type="Pfam" id="PF03717">
    <property type="entry name" value="PBP_dimer"/>
    <property type="match status" value="1"/>
</dbReference>
<dbReference type="InterPro" id="IPR005311">
    <property type="entry name" value="PBP_dimer"/>
</dbReference>
<feature type="domain" description="Penicillin-binding protein transpeptidase" evidence="6">
    <location>
        <begin position="278"/>
        <end position="587"/>
    </location>
</feature>
<evidence type="ECO:0000313" key="9">
    <source>
        <dbReference type="Proteomes" id="UP000215459"/>
    </source>
</evidence>
<sequence length="593" mass="65699">MREIGQRKKRRSWIVAGVLVVFFCSILLRLYWIQVVAARSFADEKADLITRAQEQQSRIFTVDSGRGMILDRNGKRMTGKRGLRLITFPMGENQLEAHEDQLRTLAKLIDYPYSKLLKKVTSLQRPVALTDAKGGEMILTNSQVQKVRSLDIPGIYAFESDNRFASDRVAQQVIGHLGRNPFLIQKKYPEEWKKGVYDAQSPIGLSGLEAAFEPFLRGGEEHFLTYATDGRGRPLNGVHVASQEEGSPRPPFQLVTTLDQGIQRRVEGAMDRAGVREGAIVVQDLQSGDLLAMASRPDSDTAEEDQNPWHNRALMATTPGSIFKTVAAAAALDTGKVSPSDTFHCNGERGSHGLTCPHRHGKQTLAEAYANSCNVVFAQVAEKVGGKTMEEYARKLGLGQKVLWSGEGPGGTEFRQLPGEQSGLIFAESTSRKDPGAMVQTGIGQRDVRMTPVQAVNMVTALFHGGKTMNPRIVKEIRRPDGKTHFRFQRHVLKNEQPIQPETLSRIRQMIRLVVTQGTAQSMKQASAPLAGKTGTAERGESPSTYNKWMVGYGPVDQPRYSVAVLIRDVSDSKDQRAKQLFQRVMEDLTQSS</sequence>
<accession>A0A235BB89</accession>
<evidence type="ECO:0000256" key="1">
    <source>
        <dbReference type="ARBA" id="ARBA00004370"/>
    </source>
</evidence>
<dbReference type="EMBL" id="NOWF01000002">
    <property type="protein sequence ID" value="OYD08835.1"/>
    <property type="molecule type" value="Genomic_DNA"/>
</dbReference>
<dbReference type="Gene3D" id="3.40.710.10">
    <property type="entry name" value="DD-peptidase/beta-lactamase superfamily"/>
    <property type="match status" value="1"/>
</dbReference>
<dbReference type="GO" id="GO:0005886">
    <property type="term" value="C:plasma membrane"/>
    <property type="evidence" value="ECO:0007669"/>
    <property type="project" value="TreeGrafter"/>
</dbReference>
<dbReference type="OrthoDB" id="2985542at2"/>
<dbReference type="Pfam" id="PF00905">
    <property type="entry name" value="Transpeptidase"/>
    <property type="match status" value="1"/>
</dbReference>
<dbReference type="GO" id="GO:0008658">
    <property type="term" value="F:penicillin binding"/>
    <property type="evidence" value="ECO:0007669"/>
    <property type="project" value="InterPro"/>
</dbReference>
<feature type="region of interest" description="Disordered" evidence="4">
    <location>
        <begin position="522"/>
        <end position="544"/>
    </location>
</feature>
<dbReference type="RefSeq" id="WP_094263183.1">
    <property type="nucleotide sequence ID" value="NZ_NOWF01000002.1"/>
</dbReference>
<dbReference type="InterPro" id="IPR012338">
    <property type="entry name" value="Beta-lactam/transpept-like"/>
</dbReference>
<dbReference type="Proteomes" id="UP000215459">
    <property type="component" value="Unassembled WGS sequence"/>
</dbReference>
<dbReference type="AlphaFoldDB" id="A0A235BB89"/>
<dbReference type="Gene3D" id="3.90.1310.10">
    <property type="entry name" value="Penicillin-binding protein 2a (Domain 2)"/>
    <property type="match status" value="1"/>
</dbReference>
<dbReference type="PANTHER" id="PTHR30627">
    <property type="entry name" value="PEPTIDOGLYCAN D,D-TRANSPEPTIDASE"/>
    <property type="match status" value="1"/>
</dbReference>
<comment type="subcellular location">
    <subcellularLocation>
        <location evidence="1">Membrane</location>
    </subcellularLocation>
</comment>
<proteinExistence type="inferred from homology"/>
<comment type="similarity">
    <text evidence="2">Belongs to the transpeptidase family.</text>
</comment>
<dbReference type="PANTHER" id="PTHR30627:SF24">
    <property type="entry name" value="PENICILLIN-BINDING PROTEIN 4B"/>
    <property type="match status" value="1"/>
</dbReference>
<reference evidence="8 9" key="1">
    <citation type="submission" date="2017-07" db="EMBL/GenBank/DDBJ databases">
        <title>The genome sequence of Paludifilum halophilum highlights mechanisms for microbial adaptation to high salt environemnts.</title>
        <authorList>
            <person name="Belbahri L."/>
        </authorList>
    </citation>
    <scope>NUCLEOTIDE SEQUENCE [LARGE SCALE GENOMIC DNA]</scope>
    <source>
        <strain evidence="8 9">DSM 102817</strain>
    </source>
</reference>
<protein>
    <recommendedName>
        <fullName evidence="10">Penicillin-binding protein</fullName>
    </recommendedName>
</protein>
<evidence type="ECO:0000256" key="3">
    <source>
        <dbReference type="ARBA" id="ARBA00023136"/>
    </source>
</evidence>
<evidence type="ECO:0000256" key="4">
    <source>
        <dbReference type="SAM" id="MobiDB-lite"/>
    </source>
</evidence>
<dbReference type="SUPFAM" id="SSF56601">
    <property type="entry name" value="beta-lactamase/transpeptidase-like"/>
    <property type="match status" value="1"/>
</dbReference>
<evidence type="ECO:0000259" key="6">
    <source>
        <dbReference type="Pfam" id="PF00905"/>
    </source>
</evidence>
<keyword evidence="3 5" id="KW-0472">Membrane</keyword>
<dbReference type="InterPro" id="IPR036138">
    <property type="entry name" value="PBP_dimer_sf"/>
</dbReference>
<feature type="transmembrane region" description="Helical" evidence="5">
    <location>
        <begin position="12"/>
        <end position="32"/>
    </location>
</feature>
<keyword evidence="5" id="KW-0812">Transmembrane</keyword>
<dbReference type="SUPFAM" id="SSF56519">
    <property type="entry name" value="Penicillin binding protein dimerisation domain"/>
    <property type="match status" value="1"/>
</dbReference>
<name>A0A235BB89_9BACL</name>
<dbReference type="InterPro" id="IPR001460">
    <property type="entry name" value="PCN-bd_Tpept"/>
</dbReference>
<keyword evidence="9" id="KW-1185">Reference proteome</keyword>
<evidence type="ECO:0000256" key="5">
    <source>
        <dbReference type="SAM" id="Phobius"/>
    </source>
</evidence>
<gene>
    <name evidence="8" type="ORF">CHM34_03340</name>
</gene>
<feature type="domain" description="Penicillin-binding protein dimerisation" evidence="7">
    <location>
        <begin position="63"/>
        <end position="236"/>
    </location>
</feature>
<evidence type="ECO:0008006" key="10">
    <source>
        <dbReference type="Google" id="ProtNLM"/>
    </source>
</evidence>
<dbReference type="InterPro" id="IPR050515">
    <property type="entry name" value="Beta-lactam/transpept"/>
</dbReference>
<keyword evidence="5" id="KW-1133">Transmembrane helix</keyword>
<dbReference type="GO" id="GO:0071972">
    <property type="term" value="F:peptidoglycan L,D-transpeptidase activity"/>
    <property type="evidence" value="ECO:0007669"/>
    <property type="project" value="TreeGrafter"/>
</dbReference>
<dbReference type="GO" id="GO:0071555">
    <property type="term" value="P:cell wall organization"/>
    <property type="evidence" value="ECO:0007669"/>
    <property type="project" value="TreeGrafter"/>
</dbReference>
<organism evidence="8 9">
    <name type="scientific">Paludifilum halophilum</name>
    <dbReference type="NCBI Taxonomy" id="1642702"/>
    <lineage>
        <taxon>Bacteria</taxon>
        <taxon>Bacillati</taxon>
        <taxon>Bacillota</taxon>
        <taxon>Bacilli</taxon>
        <taxon>Bacillales</taxon>
        <taxon>Thermoactinomycetaceae</taxon>
        <taxon>Paludifilum</taxon>
    </lineage>
</organism>